<feature type="domain" description="Hflx-type G" evidence="1">
    <location>
        <begin position="1"/>
        <end position="100"/>
    </location>
</feature>
<dbReference type="InterPro" id="IPR027417">
    <property type="entry name" value="P-loop_NTPase"/>
</dbReference>
<reference evidence="2" key="1">
    <citation type="submission" date="2018-05" db="EMBL/GenBank/DDBJ databases">
        <authorList>
            <person name="Lanie J.A."/>
            <person name="Ng W.-L."/>
            <person name="Kazmierczak K.M."/>
            <person name="Andrzejewski T.M."/>
            <person name="Davidsen T.M."/>
            <person name="Wayne K.J."/>
            <person name="Tettelin H."/>
            <person name="Glass J.I."/>
            <person name="Rusch D."/>
            <person name="Podicherti R."/>
            <person name="Tsui H.-C.T."/>
            <person name="Winkler M.E."/>
        </authorList>
    </citation>
    <scope>NUCLEOTIDE SEQUENCE</scope>
</reference>
<dbReference type="AlphaFoldDB" id="A0A382TUZ8"/>
<proteinExistence type="predicted"/>
<dbReference type="InterPro" id="IPR030394">
    <property type="entry name" value="G_HFLX_dom"/>
</dbReference>
<sequence>RATLEETLEADLLLHVVDMSHPHYDAQMETVQSVLTDLGVESKRTMLVMNKIDQIGDGDEVEMHIRSTADQADRVAVSALSGAGLDVLKQKILYYCQEHEVTLDLRIPQAEGRLLSQLHEQGEILEQEYAPEDVFVRVRVDRSWVERLGLDRFVDAARDQTAAAEEGSAGGPAATSLGAGAVRSGRIAT</sequence>
<evidence type="ECO:0000313" key="2">
    <source>
        <dbReference type="EMBL" id="SVD25535.1"/>
    </source>
</evidence>
<dbReference type="GO" id="GO:0005737">
    <property type="term" value="C:cytoplasm"/>
    <property type="evidence" value="ECO:0007669"/>
    <property type="project" value="TreeGrafter"/>
</dbReference>
<dbReference type="InterPro" id="IPR016496">
    <property type="entry name" value="GTPase_HflX"/>
</dbReference>
<evidence type="ECO:0000259" key="1">
    <source>
        <dbReference type="PROSITE" id="PS51705"/>
    </source>
</evidence>
<dbReference type="SUPFAM" id="SSF52540">
    <property type="entry name" value="P-loop containing nucleoside triphosphate hydrolases"/>
    <property type="match status" value="1"/>
</dbReference>
<dbReference type="PANTHER" id="PTHR10229">
    <property type="entry name" value="GTP-BINDING PROTEIN HFLX"/>
    <property type="match status" value="1"/>
</dbReference>
<accession>A0A382TUZ8</accession>
<dbReference type="PANTHER" id="PTHR10229:SF0">
    <property type="entry name" value="GTP-BINDING PROTEIN 6-RELATED"/>
    <property type="match status" value="1"/>
</dbReference>
<feature type="non-terminal residue" evidence="2">
    <location>
        <position position="1"/>
    </location>
</feature>
<dbReference type="Gene3D" id="3.40.50.300">
    <property type="entry name" value="P-loop containing nucleotide triphosphate hydrolases"/>
    <property type="match status" value="1"/>
</dbReference>
<dbReference type="GO" id="GO:0005525">
    <property type="term" value="F:GTP binding"/>
    <property type="evidence" value="ECO:0007669"/>
    <property type="project" value="InterPro"/>
</dbReference>
<dbReference type="PROSITE" id="PS51705">
    <property type="entry name" value="G_HFLX"/>
    <property type="match status" value="1"/>
</dbReference>
<name>A0A382TUZ8_9ZZZZ</name>
<organism evidence="2">
    <name type="scientific">marine metagenome</name>
    <dbReference type="NCBI Taxonomy" id="408172"/>
    <lineage>
        <taxon>unclassified sequences</taxon>
        <taxon>metagenomes</taxon>
        <taxon>ecological metagenomes</taxon>
    </lineage>
</organism>
<dbReference type="GO" id="GO:0043022">
    <property type="term" value="F:ribosome binding"/>
    <property type="evidence" value="ECO:0007669"/>
    <property type="project" value="TreeGrafter"/>
</dbReference>
<protein>
    <recommendedName>
        <fullName evidence="1">Hflx-type G domain-containing protein</fullName>
    </recommendedName>
</protein>
<gene>
    <name evidence="2" type="ORF">METZ01_LOCUS378389</name>
</gene>
<dbReference type="EMBL" id="UINC01139156">
    <property type="protein sequence ID" value="SVD25535.1"/>
    <property type="molecule type" value="Genomic_DNA"/>
</dbReference>